<evidence type="ECO:0000256" key="1">
    <source>
        <dbReference type="SAM" id="MobiDB-lite"/>
    </source>
</evidence>
<accession>A0A9P4YDR4</accession>
<proteinExistence type="predicted"/>
<dbReference type="EMBL" id="MU032344">
    <property type="protein sequence ID" value="KAF3771074.1"/>
    <property type="molecule type" value="Genomic_DNA"/>
</dbReference>
<gene>
    <name evidence="2" type="ORF">M406DRAFT_67408</name>
</gene>
<reference evidence="2" key="1">
    <citation type="journal article" date="2020" name="Phytopathology">
        <title>Genome sequence of the chestnut blight fungus Cryphonectria parasitica EP155: A fundamental resource for an archetypical invasive plant pathogen.</title>
        <authorList>
            <person name="Crouch J.A."/>
            <person name="Dawe A."/>
            <person name="Aerts A."/>
            <person name="Barry K."/>
            <person name="Churchill A.C.L."/>
            <person name="Grimwood J."/>
            <person name="Hillman B."/>
            <person name="Milgroom M.G."/>
            <person name="Pangilinan J."/>
            <person name="Smith M."/>
            <person name="Salamov A."/>
            <person name="Schmutz J."/>
            <person name="Yadav J."/>
            <person name="Grigoriev I.V."/>
            <person name="Nuss D."/>
        </authorList>
    </citation>
    <scope>NUCLEOTIDE SEQUENCE</scope>
    <source>
        <strain evidence="2">EP155</strain>
    </source>
</reference>
<comment type="caution">
    <text evidence="2">The sequence shown here is derived from an EMBL/GenBank/DDBJ whole genome shotgun (WGS) entry which is preliminary data.</text>
</comment>
<evidence type="ECO:0000313" key="2">
    <source>
        <dbReference type="EMBL" id="KAF3771074.1"/>
    </source>
</evidence>
<evidence type="ECO:0000313" key="3">
    <source>
        <dbReference type="Proteomes" id="UP000803844"/>
    </source>
</evidence>
<dbReference type="GeneID" id="63842193"/>
<dbReference type="Proteomes" id="UP000803844">
    <property type="component" value="Unassembled WGS sequence"/>
</dbReference>
<name>A0A9P4YDR4_CRYP1</name>
<organism evidence="2 3">
    <name type="scientific">Cryphonectria parasitica (strain ATCC 38755 / EP155)</name>
    <dbReference type="NCBI Taxonomy" id="660469"/>
    <lineage>
        <taxon>Eukaryota</taxon>
        <taxon>Fungi</taxon>
        <taxon>Dikarya</taxon>
        <taxon>Ascomycota</taxon>
        <taxon>Pezizomycotina</taxon>
        <taxon>Sordariomycetes</taxon>
        <taxon>Sordariomycetidae</taxon>
        <taxon>Diaporthales</taxon>
        <taxon>Cryphonectriaceae</taxon>
        <taxon>Cryphonectria-Endothia species complex</taxon>
        <taxon>Cryphonectria</taxon>
    </lineage>
</organism>
<keyword evidence="3" id="KW-1185">Reference proteome</keyword>
<dbReference type="RefSeq" id="XP_040782035.1">
    <property type="nucleotide sequence ID" value="XM_040925064.1"/>
</dbReference>
<dbReference type="OrthoDB" id="4737775at2759"/>
<feature type="region of interest" description="Disordered" evidence="1">
    <location>
        <begin position="31"/>
        <end position="63"/>
    </location>
</feature>
<dbReference type="AlphaFoldDB" id="A0A9P4YDR4"/>
<protein>
    <submittedName>
        <fullName evidence="2">Uncharacterized protein</fullName>
    </submittedName>
</protein>
<sequence length="287" mass="31526">MEVSQSDDSQALRSAIHKAASAAGLTSELCHDSIAPSDPTSAAAGLSTGPPPAPISSGVEQQRAPLTEQADPVTLHYLGPQQSSCMTFRLNCGLLGGPTSLGRIVDPPLDIAPYLGPNQHSLAAQIYWYCTETSLNFLYQLAGQDPSRIASVAQHHPIFATMLRHVSTFCSHNYLIALAEARLEFYRVGYCKADNLAAIRDSGLLLRQRVEQEYNMAGQDLEEWLNVTKVARVVEERLQSRELRRLEAAVRNDGTDVTARKLLEAFIHKFWLESTCFGDGPRWKSSS</sequence>